<comment type="caution">
    <text evidence="3">The sequence shown here is derived from an EMBL/GenBank/DDBJ whole genome shotgun (WGS) entry which is preliminary data.</text>
</comment>
<evidence type="ECO:0000259" key="2">
    <source>
        <dbReference type="SMART" id="SM00481"/>
    </source>
</evidence>
<evidence type="ECO:0000256" key="1">
    <source>
        <dbReference type="SAM" id="MobiDB-lite"/>
    </source>
</evidence>
<organism evidence="3 4">
    <name type="scientific">Phycicoccus flavus</name>
    <dbReference type="NCBI Taxonomy" id="2502783"/>
    <lineage>
        <taxon>Bacteria</taxon>
        <taxon>Bacillati</taxon>
        <taxon>Actinomycetota</taxon>
        <taxon>Actinomycetes</taxon>
        <taxon>Micrococcales</taxon>
        <taxon>Intrasporangiaceae</taxon>
        <taxon>Phycicoccus</taxon>
    </lineage>
</organism>
<feature type="compositionally biased region" description="Basic and acidic residues" evidence="1">
    <location>
        <begin position="75"/>
        <end position="97"/>
    </location>
</feature>
<evidence type="ECO:0000313" key="4">
    <source>
        <dbReference type="Proteomes" id="UP000287866"/>
    </source>
</evidence>
<dbReference type="GO" id="GO:0035312">
    <property type="term" value="F:5'-3' DNA exonuclease activity"/>
    <property type="evidence" value="ECO:0007669"/>
    <property type="project" value="TreeGrafter"/>
</dbReference>
<keyword evidence="4" id="KW-1185">Reference proteome</keyword>
<dbReference type="CDD" id="cd07432">
    <property type="entry name" value="PHP_HisPPase"/>
    <property type="match status" value="1"/>
</dbReference>
<dbReference type="EMBL" id="SAYU02000029">
    <property type="protein sequence ID" value="NHA68435.1"/>
    <property type="molecule type" value="Genomic_DNA"/>
</dbReference>
<dbReference type="InterPro" id="IPR052018">
    <property type="entry name" value="PHP_domain"/>
</dbReference>
<dbReference type="AlphaFoldDB" id="A0A8T6R6I5"/>
<name>A0A8T6R6I5_9MICO</name>
<dbReference type="InterPro" id="IPR016195">
    <property type="entry name" value="Pol/histidinol_Pase-like"/>
</dbReference>
<dbReference type="Pfam" id="PF02811">
    <property type="entry name" value="PHP"/>
    <property type="match status" value="1"/>
</dbReference>
<dbReference type="PANTHER" id="PTHR42924">
    <property type="entry name" value="EXONUCLEASE"/>
    <property type="match status" value="1"/>
</dbReference>
<feature type="region of interest" description="Disordered" evidence="1">
    <location>
        <begin position="1"/>
        <end position="97"/>
    </location>
</feature>
<feature type="domain" description="Polymerase/histidinol phosphatase N-terminal" evidence="2">
    <location>
        <begin position="168"/>
        <end position="244"/>
    </location>
</feature>
<sequence length="651" mass="69424">MSPSLLSRQRRDVARPVHRAFTARGVNRSTPREFNDGGVAPGSWGPPLRDAPGAAASERPDRGGPVSHGHSHPHSHGDARPHAHGEHDHEHAPAEPLSDEQRAVLDLGVADSDLPPAGLARRNILRTAGILGASAAGASVFGVGQAAAADGAERSRRAPRNGYLWLAGDHHIHTQYSSDAMYRVVDQVQHAHAYGLDWMVITDHGSVAHAKLGVEKVNPDIRAAREAFDNEMLVFQGLEWNIPAAEHGTVFVHPGANEVAVLREFENSFDGSVNGTGSSSPANEQQALLGLDFLATSITSGRIADAAFFANHPARKGIDSPHEIRGWRDRQPRIALGMEGAPGHQAAGIPKPYGPGSGRGYYDNSPSAASFPGYPLASYITYGGFDWMTSTVGGLWDSLLSEGKTWWITANSDSHTIYLDDAVRPPGADTSAYFAENGRYGDPVHGSAGGNVNNGDFWPGFYSRTHVGARKATYAAVLEGLRAGRMWVDHGRLLAGLEVRVRERGTRDPGHPLGSVVPVGKGKRLELVVAITKQTLPNWAQVVPHLAKVDVIRGAVTGPASDRDTFSAPGTRVVKSWDVSSSPTAVTLTHDLGAVDDGFYVRLRGSDGRRLAPGLGGASVDPAGPAADVIGDADPWNDLWFYTNPIWVLPR</sequence>
<proteinExistence type="predicted"/>
<protein>
    <submittedName>
        <fullName evidence="3">PHP domain-containing protein</fullName>
    </submittedName>
</protein>
<dbReference type="PANTHER" id="PTHR42924:SF11">
    <property type="entry name" value="POLYMERASE_HISTIDINOL PHOSPHATASE N-TERMINAL DOMAIN-CONTAINING PROTEIN"/>
    <property type="match status" value="1"/>
</dbReference>
<dbReference type="Proteomes" id="UP000287866">
    <property type="component" value="Unassembled WGS sequence"/>
</dbReference>
<dbReference type="InterPro" id="IPR004013">
    <property type="entry name" value="PHP_dom"/>
</dbReference>
<evidence type="ECO:0000313" key="3">
    <source>
        <dbReference type="EMBL" id="NHA68435.1"/>
    </source>
</evidence>
<dbReference type="InterPro" id="IPR003141">
    <property type="entry name" value="Pol/His_phosphatase_N"/>
</dbReference>
<accession>A0A8T6R6I5</accession>
<dbReference type="SMART" id="SM00481">
    <property type="entry name" value="POLIIIAc"/>
    <property type="match status" value="1"/>
</dbReference>
<dbReference type="GO" id="GO:0004534">
    <property type="term" value="F:5'-3' RNA exonuclease activity"/>
    <property type="evidence" value="ECO:0007669"/>
    <property type="project" value="TreeGrafter"/>
</dbReference>
<dbReference type="Gene3D" id="3.20.20.140">
    <property type="entry name" value="Metal-dependent hydrolases"/>
    <property type="match status" value="1"/>
</dbReference>
<reference evidence="3" key="1">
    <citation type="submission" date="2020-03" db="EMBL/GenBank/DDBJ databases">
        <title>Phycicoccus flavus sp. nov., a novel endophytic actinobacterium isolated from branch of Kandelia candel.</title>
        <authorList>
            <person name="Tuo L."/>
        </authorList>
    </citation>
    <scope>NUCLEOTIDE SEQUENCE</scope>
    <source>
        <strain evidence="3">CMS6Z-2</strain>
    </source>
</reference>
<gene>
    <name evidence="3" type="ORF">EPD83_010285</name>
</gene>
<dbReference type="SUPFAM" id="SSF89550">
    <property type="entry name" value="PHP domain-like"/>
    <property type="match status" value="1"/>
</dbReference>